<feature type="compositionally biased region" description="Polar residues" evidence="2">
    <location>
        <begin position="440"/>
        <end position="449"/>
    </location>
</feature>
<keyword evidence="1" id="KW-0175">Coiled coil</keyword>
<dbReference type="OrthoDB" id="332250at2759"/>
<dbReference type="PANTHER" id="PTHR21574:SF0">
    <property type="entry name" value="CENTROSOMAL PROTEIN OF 120 KDA"/>
    <property type="match status" value="1"/>
</dbReference>
<evidence type="ECO:0000256" key="2">
    <source>
        <dbReference type="SAM" id="MobiDB-lite"/>
    </source>
</evidence>
<organism evidence="4 5">
    <name type="scientific">Folsomia candida</name>
    <name type="common">Springtail</name>
    <dbReference type="NCBI Taxonomy" id="158441"/>
    <lineage>
        <taxon>Eukaryota</taxon>
        <taxon>Metazoa</taxon>
        <taxon>Ecdysozoa</taxon>
        <taxon>Arthropoda</taxon>
        <taxon>Hexapoda</taxon>
        <taxon>Collembola</taxon>
        <taxon>Entomobryomorpha</taxon>
        <taxon>Isotomoidea</taxon>
        <taxon>Isotomidae</taxon>
        <taxon>Proisotominae</taxon>
        <taxon>Folsomia</taxon>
    </lineage>
</organism>
<evidence type="ECO:0000256" key="1">
    <source>
        <dbReference type="SAM" id="Coils"/>
    </source>
</evidence>
<evidence type="ECO:0000259" key="3">
    <source>
        <dbReference type="Pfam" id="PF12416"/>
    </source>
</evidence>
<sequence>MASREKEEKLSLVLTLFKGENFVCKEPGVRCKIEAKCCDEVLRSGFFPISSTNTEPAFNVQLAWQFSRRQLKDLRANKTAIKVRCLLLNDISKHHTELGYTVLHIKDAFPWSGGDVEASKAHSYPLLGTKEQWKNYHPKLLMQLHIEDYSVEQLTTSPNVQRKVIDEKKVNISNKTKVSPEKPRFENIESIDKTPRVDVISEIQNSVDKFTWRISETDGCFQLGEPADGDDLYIFNITIISAHNLQFLWNGRSPKKPAEADNYVWQIRYKAYGCEIKSDPFVLSTSDPSRRTFIGDKATARIRASAPYFYDYIQETAVEFHVIRFELSSSQDLINEEVMGVSFAELKDLAEADITELRTTLDIVSEWGYPNTIIPGEKPEVRTVFQLEATPGFFNTVKRLSPPVPSITLKPKDIAENKVIQTEENFIDLSKGKNVDATNGFFNTMKTTPPQSPQSPEKGKDINENKTSQTEEDCTDLSEGENVDATSRPYPTAKSVPPPIPSISQKGQGVDENRIFQTEEHCTDLSEGEDVEATHGFYPTAKSAPPPISRKGKSTNENRTSQTEDYTNLSEGENVDDTRGFFNTAKSVPPPIPSTSRRSKYTNENKITQIEECTDLSAGENLYVPPAMVFQTTDDLRTWKAEKKTAFKHKLQAKERAYLNILAQEAASRDTQREKLMADKLANLSKKEKEVRQLSAGILDREERVKKKELELFELNQKINLDSTATLENAKLSILRMQEEHKIEASHPLRNQEFEAELKKCKGKLEILELKLEEKEDYINKLKMERYERPESRIVEKLKLLEQENKLLKRQVIEVERSRDQYKKQSQSLCVKLSRLQEERDAQLKDENEALRLQIFANKQHKEMKKERKVLVDCSRQIRSMQDHRPPATAPENKKGASARSEKNHESTKKEPQHQTDETLTNEEEIQRLTQMRSGMLHTGAYTKYDMVIKEIEKRIVGLAEGKIVK</sequence>
<dbReference type="Gene3D" id="2.60.40.150">
    <property type="entry name" value="C2 domain"/>
    <property type="match status" value="1"/>
</dbReference>
<accession>A0A226EP93</accession>
<keyword evidence="5" id="KW-1185">Reference proteome</keyword>
<protein>
    <recommendedName>
        <fullName evidence="3">DUF3668 domain-containing protein</fullName>
    </recommendedName>
</protein>
<feature type="region of interest" description="Disordered" evidence="2">
    <location>
        <begin position="440"/>
        <end position="509"/>
    </location>
</feature>
<reference evidence="4 5" key="1">
    <citation type="submission" date="2015-12" db="EMBL/GenBank/DDBJ databases">
        <title>The genome of Folsomia candida.</title>
        <authorList>
            <person name="Faddeeva A."/>
            <person name="Derks M.F."/>
            <person name="Anvar Y."/>
            <person name="Smit S."/>
            <person name="Van Straalen N."/>
            <person name="Roelofs D."/>
        </authorList>
    </citation>
    <scope>NUCLEOTIDE SEQUENCE [LARGE SCALE GENOMIC DNA]</scope>
    <source>
        <strain evidence="4 5">VU population</strain>
        <tissue evidence="4">Whole body</tissue>
    </source>
</reference>
<dbReference type="AlphaFoldDB" id="A0A226EP93"/>
<proteinExistence type="predicted"/>
<dbReference type="OMA" id="HTNQPEF"/>
<evidence type="ECO:0000313" key="5">
    <source>
        <dbReference type="Proteomes" id="UP000198287"/>
    </source>
</evidence>
<feature type="coiled-coil region" evidence="1">
    <location>
        <begin position="751"/>
        <end position="839"/>
    </location>
</feature>
<dbReference type="GO" id="GO:0010564">
    <property type="term" value="P:regulation of cell cycle process"/>
    <property type="evidence" value="ECO:0007669"/>
    <property type="project" value="TreeGrafter"/>
</dbReference>
<name>A0A226EP93_FOLCA</name>
<dbReference type="GO" id="GO:0005815">
    <property type="term" value="C:microtubule organizing center"/>
    <property type="evidence" value="ECO:0007669"/>
    <property type="project" value="TreeGrafter"/>
</dbReference>
<dbReference type="InterPro" id="IPR022136">
    <property type="entry name" value="DUF3668"/>
</dbReference>
<dbReference type="InterPro" id="IPR039893">
    <property type="entry name" value="CEP120-like"/>
</dbReference>
<feature type="domain" description="DUF3668" evidence="3">
    <location>
        <begin position="213"/>
        <end position="316"/>
    </location>
</feature>
<feature type="region of interest" description="Disordered" evidence="2">
    <location>
        <begin position="878"/>
        <end position="923"/>
    </location>
</feature>
<dbReference type="InterPro" id="IPR035892">
    <property type="entry name" value="C2_domain_sf"/>
</dbReference>
<dbReference type="Proteomes" id="UP000198287">
    <property type="component" value="Unassembled WGS sequence"/>
</dbReference>
<comment type="caution">
    <text evidence="4">The sequence shown here is derived from an EMBL/GenBank/DDBJ whole genome shotgun (WGS) entry which is preliminary data.</text>
</comment>
<feature type="region of interest" description="Disordered" evidence="2">
    <location>
        <begin position="537"/>
        <end position="574"/>
    </location>
</feature>
<evidence type="ECO:0000313" key="4">
    <source>
        <dbReference type="EMBL" id="OXA58854.1"/>
    </source>
</evidence>
<feature type="compositionally biased region" description="Polar residues" evidence="2">
    <location>
        <begin position="555"/>
        <end position="571"/>
    </location>
</feature>
<feature type="compositionally biased region" description="Basic and acidic residues" evidence="2">
    <location>
        <begin position="881"/>
        <end position="917"/>
    </location>
</feature>
<dbReference type="EMBL" id="LNIX01000003">
    <property type="protein sequence ID" value="OXA58854.1"/>
    <property type="molecule type" value="Genomic_DNA"/>
</dbReference>
<dbReference type="PANTHER" id="PTHR21574">
    <property type="entry name" value="CENTROSOMAL PROTEIN OF 120 KDA"/>
    <property type="match status" value="1"/>
</dbReference>
<dbReference type="STRING" id="158441.A0A226EP93"/>
<gene>
    <name evidence="4" type="ORF">Fcan01_07816</name>
</gene>
<dbReference type="Pfam" id="PF12416">
    <property type="entry name" value="DUF3668"/>
    <property type="match status" value="1"/>
</dbReference>
<feature type="compositionally biased region" description="Acidic residues" evidence="2">
    <location>
        <begin position="470"/>
        <end position="482"/>
    </location>
</feature>